<name>A0A803LKC1_CHEQI</name>
<dbReference type="Gene3D" id="1.20.1280.50">
    <property type="match status" value="1"/>
</dbReference>
<dbReference type="OMA" id="HINSWIC"/>
<proteinExistence type="predicted"/>
<dbReference type="KEGG" id="cqi:110724707"/>
<sequence length="418" mass="48158">MDYISNLPDAIISYILSFLSTKSAMKTCILSKRWQYVWTKVPALDITEMPHSRRYLSDEQQIHFKNFVNKVLLQNDVSCLQCFTLRTYSEYDYDCIESWLRAVEGREFSELNVKLHCPKTFYLPRQFLSGQKLVVLKLEGFMISNMGHSFHLPNLEIIHLVSILFDGDLFLKSLVLDCTALKELLIDGCYGFEETLYVESSTLESLEIKECAINRSNYVLPFIRIQTPNLRYLSLQDALANYNIGELKLLIEANLDLWDSEGYDEIEHHALQLIEKISGVKSLRLGRTDVVCCFEDAIPNFENLIELKLAADFVIHELLESTPKLKSLIIEEVDCVGENFYSKVAPGCMSSLEHVEIFLDKRHHIRLAEYILKVSTALKKMTIYLHPTTIKRGRAVYQSLLNLPRSSPICQVKVVHLD</sequence>
<dbReference type="InterPro" id="IPR055411">
    <property type="entry name" value="LRR_FXL15/At3g58940/PEG3-like"/>
</dbReference>
<dbReference type="RefSeq" id="XP_021759850.1">
    <property type="nucleotide sequence ID" value="XM_021904158.1"/>
</dbReference>
<dbReference type="CDD" id="cd22160">
    <property type="entry name" value="F-box_AtFBL13-like"/>
    <property type="match status" value="1"/>
</dbReference>
<dbReference type="AlphaFoldDB" id="A0A803LKC1"/>
<dbReference type="InterPro" id="IPR053781">
    <property type="entry name" value="F-box_AtFBL13-like"/>
</dbReference>
<dbReference type="SUPFAM" id="SSF52047">
    <property type="entry name" value="RNI-like"/>
    <property type="match status" value="1"/>
</dbReference>
<dbReference type="InterPro" id="IPR036047">
    <property type="entry name" value="F-box-like_dom_sf"/>
</dbReference>
<evidence type="ECO:0000313" key="2">
    <source>
        <dbReference type="EnsemblPlants" id="AUR62014418-RA:cds"/>
    </source>
</evidence>
<dbReference type="Gene3D" id="3.80.10.10">
    <property type="entry name" value="Ribonuclease Inhibitor"/>
    <property type="match status" value="1"/>
</dbReference>
<dbReference type="OrthoDB" id="612216at2759"/>
<dbReference type="PANTHER" id="PTHR31900">
    <property type="entry name" value="F-BOX/RNI SUPERFAMILY PROTEIN-RELATED"/>
    <property type="match status" value="1"/>
</dbReference>
<accession>A0A803LKC1</accession>
<dbReference type="PANTHER" id="PTHR31900:SF27">
    <property type="entry name" value="FBD DOMAIN-CONTAINING PROTEIN"/>
    <property type="match status" value="1"/>
</dbReference>
<evidence type="ECO:0000259" key="1">
    <source>
        <dbReference type="SMART" id="SM00579"/>
    </source>
</evidence>
<reference evidence="2" key="1">
    <citation type="journal article" date="2017" name="Nature">
        <title>The genome of Chenopodium quinoa.</title>
        <authorList>
            <person name="Jarvis D.E."/>
            <person name="Ho Y.S."/>
            <person name="Lightfoot D.J."/>
            <person name="Schmoeckel S.M."/>
            <person name="Li B."/>
            <person name="Borm T.J.A."/>
            <person name="Ohyanagi H."/>
            <person name="Mineta K."/>
            <person name="Michell C.T."/>
            <person name="Saber N."/>
            <person name="Kharbatia N.M."/>
            <person name="Rupper R.R."/>
            <person name="Sharp A.R."/>
            <person name="Dally N."/>
            <person name="Boughton B.A."/>
            <person name="Woo Y.H."/>
            <person name="Gao G."/>
            <person name="Schijlen E.G.W.M."/>
            <person name="Guo X."/>
            <person name="Momin A.A."/>
            <person name="Negrao S."/>
            <person name="Al-Babili S."/>
            <person name="Gehring C."/>
            <person name="Roessner U."/>
            <person name="Jung C."/>
            <person name="Murphy K."/>
            <person name="Arold S.T."/>
            <person name="Gojobori T."/>
            <person name="van der Linden C.G."/>
            <person name="van Loo E.N."/>
            <person name="Jellen E.N."/>
            <person name="Maughan P.J."/>
            <person name="Tester M."/>
        </authorList>
    </citation>
    <scope>NUCLEOTIDE SEQUENCE [LARGE SCALE GENOMIC DNA]</scope>
    <source>
        <strain evidence="2">cv. PI 614886</strain>
    </source>
</reference>
<dbReference type="SUPFAM" id="SSF81383">
    <property type="entry name" value="F-box domain"/>
    <property type="match status" value="1"/>
</dbReference>
<dbReference type="GeneID" id="110724707"/>
<keyword evidence="3" id="KW-1185">Reference proteome</keyword>
<dbReference type="Pfam" id="PF24758">
    <property type="entry name" value="LRR_At5g56370"/>
    <property type="match status" value="1"/>
</dbReference>
<organism evidence="2 3">
    <name type="scientific">Chenopodium quinoa</name>
    <name type="common">Quinoa</name>
    <dbReference type="NCBI Taxonomy" id="63459"/>
    <lineage>
        <taxon>Eukaryota</taxon>
        <taxon>Viridiplantae</taxon>
        <taxon>Streptophyta</taxon>
        <taxon>Embryophyta</taxon>
        <taxon>Tracheophyta</taxon>
        <taxon>Spermatophyta</taxon>
        <taxon>Magnoliopsida</taxon>
        <taxon>eudicotyledons</taxon>
        <taxon>Gunneridae</taxon>
        <taxon>Pentapetalae</taxon>
        <taxon>Caryophyllales</taxon>
        <taxon>Chenopodiaceae</taxon>
        <taxon>Chenopodioideae</taxon>
        <taxon>Atripliceae</taxon>
        <taxon>Chenopodium</taxon>
    </lineage>
</organism>
<protein>
    <recommendedName>
        <fullName evidence="1">FBD domain-containing protein</fullName>
    </recommendedName>
</protein>
<dbReference type="SMART" id="SM00579">
    <property type="entry name" value="FBD"/>
    <property type="match status" value="1"/>
</dbReference>
<dbReference type="InterPro" id="IPR050232">
    <property type="entry name" value="FBL13/AtMIF1-like"/>
</dbReference>
<dbReference type="Gramene" id="AUR62014418-RA">
    <property type="protein sequence ID" value="AUR62014418-RA:cds"/>
    <property type="gene ID" value="AUR62014418"/>
</dbReference>
<dbReference type="EnsemblPlants" id="AUR62014418-RA">
    <property type="protein sequence ID" value="AUR62014418-RA:cds"/>
    <property type="gene ID" value="AUR62014418"/>
</dbReference>
<evidence type="ECO:0000313" key="3">
    <source>
        <dbReference type="Proteomes" id="UP000596660"/>
    </source>
</evidence>
<dbReference type="Proteomes" id="UP000596660">
    <property type="component" value="Unplaced"/>
</dbReference>
<feature type="domain" description="FBD" evidence="1">
    <location>
        <begin position="346"/>
        <end position="415"/>
    </location>
</feature>
<dbReference type="RefSeq" id="XP_021759849.1">
    <property type="nucleotide sequence ID" value="XM_021904157.1"/>
</dbReference>
<dbReference type="Pfam" id="PF08387">
    <property type="entry name" value="FBD"/>
    <property type="match status" value="1"/>
</dbReference>
<gene>
    <name evidence="2" type="primary">LOC110724707</name>
</gene>
<reference evidence="2" key="2">
    <citation type="submission" date="2021-03" db="UniProtKB">
        <authorList>
            <consortium name="EnsemblPlants"/>
        </authorList>
    </citation>
    <scope>IDENTIFICATION</scope>
</reference>
<dbReference type="Pfam" id="PF00646">
    <property type="entry name" value="F-box"/>
    <property type="match status" value="1"/>
</dbReference>
<dbReference type="InterPro" id="IPR006566">
    <property type="entry name" value="FBD"/>
</dbReference>
<dbReference type="InterPro" id="IPR001810">
    <property type="entry name" value="F-box_dom"/>
</dbReference>
<dbReference type="InterPro" id="IPR032675">
    <property type="entry name" value="LRR_dom_sf"/>
</dbReference>